<reference evidence="1" key="1">
    <citation type="journal article" date="2009" name="PLoS Genet.">
        <title>Sequencing, mapping, and analysis of 27,455 maize full-length cDNAs.</title>
        <authorList>
            <person name="Soderlund C."/>
            <person name="Descour A."/>
            <person name="Kudrna D."/>
            <person name="Bomhoff M."/>
            <person name="Boyd L."/>
            <person name="Currie J."/>
            <person name="Angelova A."/>
            <person name="Collura K."/>
            <person name="Wissotski M."/>
            <person name="Ashley E."/>
            <person name="Morrow D."/>
            <person name="Fernandes J."/>
            <person name="Walbot V."/>
            <person name="Yu Y."/>
        </authorList>
    </citation>
    <scope>NUCLEOTIDE SEQUENCE</scope>
    <source>
        <strain evidence="1">B73</strain>
    </source>
</reference>
<sequence length="43" mass="4460">MIQTSLDNLGLGCNVAGQPVQAFIQSLTRCSTSALNVPAAKIQ</sequence>
<accession>C4J0X2</accession>
<evidence type="ECO:0000313" key="1">
    <source>
        <dbReference type="EMBL" id="ACR34822.1"/>
    </source>
</evidence>
<organism evidence="1">
    <name type="scientific">Zea mays</name>
    <name type="common">Maize</name>
    <dbReference type="NCBI Taxonomy" id="4577"/>
    <lineage>
        <taxon>Eukaryota</taxon>
        <taxon>Viridiplantae</taxon>
        <taxon>Streptophyta</taxon>
        <taxon>Embryophyta</taxon>
        <taxon>Tracheophyta</taxon>
        <taxon>Spermatophyta</taxon>
        <taxon>Magnoliopsida</taxon>
        <taxon>Liliopsida</taxon>
        <taxon>Poales</taxon>
        <taxon>Poaceae</taxon>
        <taxon>PACMAD clade</taxon>
        <taxon>Panicoideae</taxon>
        <taxon>Andropogonodae</taxon>
        <taxon>Andropogoneae</taxon>
        <taxon>Tripsacinae</taxon>
        <taxon>Zea</taxon>
    </lineage>
</organism>
<protein>
    <submittedName>
        <fullName evidence="1">Uncharacterized protein</fullName>
    </submittedName>
</protein>
<dbReference type="AlphaFoldDB" id="C4J0X2"/>
<proteinExistence type="evidence at transcript level"/>
<reference evidence="1" key="2">
    <citation type="submission" date="2012-06" db="EMBL/GenBank/DDBJ databases">
        <authorList>
            <person name="Yu Y."/>
            <person name="Currie J."/>
            <person name="Lomeli R."/>
            <person name="Angelova A."/>
            <person name="Collura K."/>
            <person name="Wissotski M."/>
            <person name="Campos D."/>
            <person name="Kudrna D."/>
            <person name="Golser W."/>
            <person name="Ashely E."/>
            <person name="Descour A."/>
            <person name="Fernandes J."/>
            <person name="Soderlund C."/>
            <person name="Walbot V."/>
        </authorList>
    </citation>
    <scope>NUCLEOTIDE SEQUENCE</scope>
    <source>
        <strain evidence="1">B73</strain>
    </source>
</reference>
<dbReference type="EMBL" id="BT084469">
    <property type="protein sequence ID" value="ACR34822.1"/>
    <property type="molecule type" value="mRNA"/>
</dbReference>
<name>C4J0X2_MAIZE</name>